<accession>A0ABP6S0N1</accession>
<keyword evidence="3" id="KW-1185">Reference proteome</keyword>
<evidence type="ECO:0000256" key="1">
    <source>
        <dbReference type="SAM" id="MobiDB-lite"/>
    </source>
</evidence>
<evidence type="ECO:0000313" key="2">
    <source>
        <dbReference type="EMBL" id="GAA3364785.1"/>
    </source>
</evidence>
<protein>
    <submittedName>
        <fullName evidence="2">Uncharacterized protein</fullName>
    </submittedName>
</protein>
<feature type="region of interest" description="Disordered" evidence="1">
    <location>
        <begin position="67"/>
        <end position="102"/>
    </location>
</feature>
<gene>
    <name evidence="2" type="ORF">GCM10020366_62080</name>
</gene>
<organism evidence="2 3">
    <name type="scientific">Saccharopolyspora gregorii</name>
    <dbReference type="NCBI Taxonomy" id="33914"/>
    <lineage>
        <taxon>Bacteria</taxon>
        <taxon>Bacillati</taxon>
        <taxon>Actinomycetota</taxon>
        <taxon>Actinomycetes</taxon>
        <taxon>Pseudonocardiales</taxon>
        <taxon>Pseudonocardiaceae</taxon>
        <taxon>Saccharopolyspora</taxon>
    </lineage>
</organism>
<name>A0ABP6S0N1_9PSEU</name>
<dbReference type="Proteomes" id="UP001500483">
    <property type="component" value="Unassembled WGS sequence"/>
</dbReference>
<proteinExistence type="predicted"/>
<sequence>MFGGLVEEQLPDDADAVPRRVEDLAPEQVQCFPLTDHADRLPELAARPVCPARDRTGTSERWIRDQRHRSRNIAGTPCRGGESVIGDRATRHRPAGMDGPAR</sequence>
<evidence type="ECO:0000313" key="3">
    <source>
        <dbReference type="Proteomes" id="UP001500483"/>
    </source>
</evidence>
<reference evidence="3" key="1">
    <citation type="journal article" date="2019" name="Int. J. Syst. Evol. Microbiol.">
        <title>The Global Catalogue of Microorganisms (GCM) 10K type strain sequencing project: providing services to taxonomists for standard genome sequencing and annotation.</title>
        <authorList>
            <consortium name="The Broad Institute Genomics Platform"/>
            <consortium name="The Broad Institute Genome Sequencing Center for Infectious Disease"/>
            <person name="Wu L."/>
            <person name="Ma J."/>
        </authorList>
    </citation>
    <scope>NUCLEOTIDE SEQUENCE [LARGE SCALE GENOMIC DNA]</scope>
    <source>
        <strain evidence="3">JCM 9687</strain>
    </source>
</reference>
<dbReference type="EMBL" id="BAAAYK010000038">
    <property type="protein sequence ID" value="GAA3364785.1"/>
    <property type="molecule type" value="Genomic_DNA"/>
</dbReference>
<comment type="caution">
    <text evidence="2">The sequence shown here is derived from an EMBL/GenBank/DDBJ whole genome shotgun (WGS) entry which is preliminary data.</text>
</comment>